<name>A0A2G2X6A2_CAPBA</name>
<comment type="caution">
    <text evidence="2">The sequence shown here is derived from an EMBL/GenBank/DDBJ whole genome shotgun (WGS) entry which is preliminary data.</text>
</comment>
<dbReference type="OrthoDB" id="10263633at2759"/>
<gene>
    <name evidence="2" type="ORF">CQW23_07497</name>
</gene>
<dbReference type="PANTHER" id="PTHR23303:SF14">
    <property type="entry name" value="BOS COMPLEX SUBUNIT NOMO1-RELATED"/>
    <property type="match status" value="1"/>
</dbReference>
<organism evidence="2 3">
    <name type="scientific">Capsicum baccatum</name>
    <name type="common">Peruvian pepper</name>
    <dbReference type="NCBI Taxonomy" id="33114"/>
    <lineage>
        <taxon>Eukaryota</taxon>
        <taxon>Viridiplantae</taxon>
        <taxon>Streptophyta</taxon>
        <taxon>Embryophyta</taxon>
        <taxon>Tracheophyta</taxon>
        <taxon>Spermatophyta</taxon>
        <taxon>Magnoliopsida</taxon>
        <taxon>eudicotyledons</taxon>
        <taxon>Gunneridae</taxon>
        <taxon>Pentapetalae</taxon>
        <taxon>asterids</taxon>
        <taxon>lamiids</taxon>
        <taxon>Solanales</taxon>
        <taxon>Solanaceae</taxon>
        <taxon>Solanoideae</taxon>
        <taxon>Capsiceae</taxon>
        <taxon>Capsicum</taxon>
    </lineage>
</organism>
<protein>
    <submittedName>
        <fullName evidence="2">Uncharacterized protein</fullName>
    </submittedName>
</protein>
<keyword evidence="1" id="KW-0732">Signal</keyword>
<accession>A0A2G2X6A2</accession>
<dbReference type="AlphaFoldDB" id="A0A2G2X6A2"/>
<dbReference type="Proteomes" id="UP000224567">
    <property type="component" value="Unassembled WGS sequence"/>
</dbReference>
<reference evidence="2 3" key="1">
    <citation type="journal article" date="2017" name="Genome Biol.">
        <title>New reference genome sequences of hot pepper reveal the massive evolution of plant disease-resistance genes by retroduplication.</title>
        <authorList>
            <person name="Kim S."/>
            <person name="Park J."/>
            <person name="Yeom S.I."/>
            <person name="Kim Y.M."/>
            <person name="Seo E."/>
            <person name="Kim K.T."/>
            <person name="Kim M.S."/>
            <person name="Lee J.M."/>
            <person name="Cheong K."/>
            <person name="Shin H.S."/>
            <person name="Kim S.B."/>
            <person name="Han K."/>
            <person name="Lee J."/>
            <person name="Park M."/>
            <person name="Lee H.A."/>
            <person name="Lee H.Y."/>
            <person name="Lee Y."/>
            <person name="Oh S."/>
            <person name="Lee J.H."/>
            <person name="Choi E."/>
            <person name="Choi E."/>
            <person name="Lee S.E."/>
            <person name="Jeon J."/>
            <person name="Kim H."/>
            <person name="Choi G."/>
            <person name="Song H."/>
            <person name="Lee J."/>
            <person name="Lee S.C."/>
            <person name="Kwon J.K."/>
            <person name="Lee H.Y."/>
            <person name="Koo N."/>
            <person name="Hong Y."/>
            <person name="Kim R.W."/>
            <person name="Kang W.H."/>
            <person name="Huh J.H."/>
            <person name="Kang B.C."/>
            <person name="Yang T.J."/>
            <person name="Lee Y.H."/>
            <person name="Bennetzen J.L."/>
            <person name="Choi D."/>
        </authorList>
    </citation>
    <scope>NUCLEOTIDE SEQUENCE [LARGE SCALE GENOMIC DNA]</scope>
    <source>
        <strain evidence="3">cv. PBC81</strain>
    </source>
</reference>
<dbReference type="EMBL" id="MLFT02000003">
    <property type="protein sequence ID" value="PHT53035.1"/>
    <property type="molecule type" value="Genomic_DNA"/>
</dbReference>
<dbReference type="GO" id="GO:0005789">
    <property type="term" value="C:endoplasmic reticulum membrane"/>
    <property type="evidence" value="ECO:0007669"/>
    <property type="project" value="TreeGrafter"/>
</dbReference>
<keyword evidence="3" id="KW-1185">Reference proteome</keyword>
<evidence type="ECO:0000313" key="2">
    <source>
        <dbReference type="EMBL" id="PHT53035.1"/>
    </source>
</evidence>
<dbReference type="STRING" id="33114.A0A2G2X6A2"/>
<proteinExistence type="predicted"/>
<evidence type="ECO:0000256" key="1">
    <source>
        <dbReference type="ARBA" id="ARBA00022729"/>
    </source>
</evidence>
<evidence type="ECO:0000313" key="3">
    <source>
        <dbReference type="Proteomes" id="UP000224567"/>
    </source>
</evidence>
<dbReference type="PANTHER" id="PTHR23303">
    <property type="entry name" value="CARBOXYPEPTIDASE REGULATORY REGION-CONTAINING"/>
    <property type="match status" value="1"/>
</dbReference>
<reference evidence="3" key="2">
    <citation type="journal article" date="2017" name="J. Anim. Genet.">
        <title>Multiple reference genome sequences of hot pepper reveal the massive evolution of plant disease resistance genes by retroduplication.</title>
        <authorList>
            <person name="Kim S."/>
            <person name="Park J."/>
            <person name="Yeom S.-I."/>
            <person name="Kim Y.-M."/>
            <person name="Seo E."/>
            <person name="Kim K.-T."/>
            <person name="Kim M.-S."/>
            <person name="Lee J.M."/>
            <person name="Cheong K."/>
            <person name="Shin H.-S."/>
            <person name="Kim S.-B."/>
            <person name="Han K."/>
            <person name="Lee J."/>
            <person name="Park M."/>
            <person name="Lee H.-A."/>
            <person name="Lee H.-Y."/>
            <person name="Lee Y."/>
            <person name="Oh S."/>
            <person name="Lee J.H."/>
            <person name="Choi E."/>
            <person name="Choi E."/>
            <person name="Lee S.E."/>
            <person name="Jeon J."/>
            <person name="Kim H."/>
            <person name="Choi G."/>
            <person name="Song H."/>
            <person name="Lee J."/>
            <person name="Lee S.-C."/>
            <person name="Kwon J.-K."/>
            <person name="Lee H.-Y."/>
            <person name="Koo N."/>
            <person name="Hong Y."/>
            <person name="Kim R.W."/>
            <person name="Kang W.-H."/>
            <person name="Huh J.H."/>
            <person name="Kang B.-C."/>
            <person name="Yang T.-J."/>
            <person name="Lee Y.-H."/>
            <person name="Bennetzen J.L."/>
            <person name="Choi D."/>
        </authorList>
    </citation>
    <scope>NUCLEOTIDE SEQUENCE [LARGE SCALE GENOMIC DNA]</scope>
    <source>
        <strain evidence="3">cv. PBC81</strain>
    </source>
</reference>
<sequence length="127" mass="14206">MECTYPFSNVHSTYTNYGKCWWERCSLKEGDPSNVNVELFSPTGKYKLHASCLDLNVQVRGSVEIELGFENREVDDFLFVPGYDIRGSMVAQANPILGVHIYLYSDDFTNVDCPKGSKNLPGDLGLG</sequence>
<dbReference type="InterPro" id="IPR051417">
    <property type="entry name" value="SDr/BOS_complex"/>
</dbReference>